<reference evidence="4" key="1">
    <citation type="journal article" date="2023" name="Mol. Phylogenet. Evol.">
        <title>Genome-scale phylogeny and comparative genomics of the fungal order Sordariales.</title>
        <authorList>
            <person name="Hensen N."/>
            <person name="Bonometti L."/>
            <person name="Westerberg I."/>
            <person name="Brannstrom I.O."/>
            <person name="Guillou S."/>
            <person name="Cros-Aarteil S."/>
            <person name="Calhoun S."/>
            <person name="Haridas S."/>
            <person name="Kuo A."/>
            <person name="Mondo S."/>
            <person name="Pangilinan J."/>
            <person name="Riley R."/>
            <person name="LaButti K."/>
            <person name="Andreopoulos B."/>
            <person name="Lipzen A."/>
            <person name="Chen C."/>
            <person name="Yan M."/>
            <person name="Daum C."/>
            <person name="Ng V."/>
            <person name="Clum A."/>
            <person name="Steindorff A."/>
            <person name="Ohm R.A."/>
            <person name="Martin F."/>
            <person name="Silar P."/>
            <person name="Natvig D.O."/>
            <person name="Lalanne C."/>
            <person name="Gautier V."/>
            <person name="Ament-Velasquez S.L."/>
            <person name="Kruys A."/>
            <person name="Hutchinson M.I."/>
            <person name="Powell A.J."/>
            <person name="Barry K."/>
            <person name="Miller A.N."/>
            <person name="Grigoriev I.V."/>
            <person name="Debuchy R."/>
            <person name="Gladieux P."/>
            <person name="Hiltunen Thoren M."/>
            <person name="Johannesson H."/>
        </authorList>
    </citation>
    <scope>NUCLEOTIDE SEQUENCE</scope>
    <source>
        <strain evidence="4">CBS 314.62</strain>
    </source>
</reference>
<comment type="caution">
    <text evidence="4">The sequence shown here is derived from an EMBL/GenBank/DDBJ whole genome shotgun (WGS) entry which is preliminary data.</text>
</comment>
<dbReference type="InterPro" id="IPR015421">
    <property type="entry name" value="PyrdxlP-dep_Trfase_major"/>
</dbReference>
<keyword evidence="2 3" id="KW-0663">Pyridoxal phosphate</keyword>
<name>A0AAE1CFZ4_9PEZI</name>
<gene>
    <name evidence="4" type="ORF">B0T22DRAFT_495831</name>
</gene>
<evidence type="ECO:0000256" key="1">
    <source>
        <dbReference type="ARBA" id="ARBA00008954"/>
    </source>
</evidence>
<dbReference type="GO" id="GO:0030170">
    <property type="term" value="F:pyridoxal phosphate binding"/>
    <property type="evidence" value="ECO:0007669"/>
    <property type="project" value="InterPro"/>
</dbReference>
<evidence type="ECO:0000313" key="5">
    <source>
        <dbReference type="Proteomes" id="UP001270362"/>
    </source>
</evidence>
<dbReference type="Gene3D" id="3.90.1150.10">
    <property type="entry name" value="Aspartate Aminotransferase, domain 1"/>
    <property type="match status" value="2"/>
</dbReference>
<dbReference type="InterPro" id="IPR005814">
    <property type="entry name" value="Aminotrans_3"/>
</dbReference>
<dbReference type="Proteomes" id="UP001270362">
    <property type="component" value="Unassembled WGS sequence"/>
</dbReference>
<evidence type="ECO:0000256" key="2">
    <source>
        <dbReference type="ARBA" id="ARBA00022898"/>
    </source>
</evidence>
<sequence length="417" mass="45174">MVRFSLSRQTIDSSLPVLARAKGYYWHALHRPKVLDACGGAGVACIGHGSEDVARAVLAQMKTCSYVSYAHFQMLRSGEPKGPRDGMGSKGSTFVWTGQPQRVNVIARWESYHGTTLGSLSASGHVVRRGPFEPMLAPTFHKIPACNPYRQRLTDECDADFVARKAAELEAEFERLGPDTVAAVILEPVVGAALGCAPSVPGYLQAVKAVCEKHGALLIFDEVIRSRWQQESVVPDLQTIAKGFTGGYQPASALLVGAKIVEVMERGGRTFTRGQTYQNHPVVAATALKVQEIIQGGDLLANVRVQGQLLEKLLRAKLGGHPNVGDIRGRGLFWGVEFVEDEAAKQPFDPSMQVAQRVHRAAVRDFQVLVYHGQGCAGGCKGDHIMIMPAYDISSRLVVDIVQRVASAVDDVFGTKC</sequence>
<evidence type="ECO:0000256" key="3">
    <source>
        <dbReference type="RuleBase" id="RU003560"/>
    </source>
</evidence>
<dbReference type="Pfam" id="PF00202">
    <property type="entry name" value="Aminotran_3"/>
    <property type="match status" value="1"/>
</dbReference>
<dbReference type="AlphaFoldDB" id="A0AAE1CFZ4"/>
<dbReference type="InterPro" id="IPR015422">
    <property type="entry name" value="PyrdxlP-dep_Trfase_small"/>
</dbReference>
<dbReference type="GO" id="GO:0008483">
    <property type="term" value="F:transaminase activity"/>
    <property type="evidence" value="ECO:0007669"/>
    <property type="project" value="InterPro"/>
</dbReference>
<dbReference type="PANTHER" id="PTHR43094">
    <property type="entry name" value="AMINOTRANSFERASE"/>
    <property type="match status" value="1"/>
</dbReference>
<comment type="similarity">
    <text evidence="1 3">Belongs to the class-III pyridoxal-phosphate-dependent aminotransferase family.</text>
</comment>
<keyword evidence="5" id="KW-1185">Reference proteome</keyword>
<dbReference type="InterPro" id="IPR015424">
    <property type="entry name" value="PyrdxlP-dep_Trfase"/>
</dbReference>
<accession>A0AAE1CFZ4</accession>
<evidence type="ECO:0000313" key="4">
    <source>
        <dbReference type="EMBL" id="KAK3692798.1"/>
    </source>
</evidence>
<reference evidence="4" key="2">
    <citation type="submission" date="2023-06" db="EMBL/GenBank/DDBJ databases">
        <authorList>
            <consortium name="Lawrence Berkeley National Laboratory"/>
            <person name="Haridas S."/>
            <person name="Hensen N."/>
            <person name="Bonometti L."/>
            <person name="Westerberg I."/>
            <person name="Brannstrom I.O."/>
            <person name="Guillou S."/>
            <person name="Cros-Aarteil S."/>
            <person name="Calhoun S."/>
            <person name="Kuo A."/>
            <person name="Mondo S."/>
            <person name="Pangilinan J."/>
            <person name="Riley R."/>
            <person name="Labutti K."/>
            <person name="Andreopoulos B."/>
            <person name="Lipzen A."/>
            <person name="Chen C."/>
            <person name="Yanf M."/>
            <person name="Daum C."/>
            <person name="Ng V."/>
            <person name="Clum A."/>
            <person name="Steindorff A."/>
            <person name="Ohm R."/>
            <person name="Martin F."/>
            <person name="Silar P."/>
            <person name="Natvig D."/>
            <person name="Lalanne C."/>
            <person name="Gautier V."/>
            <person name="Ament-Velasquez S.L."/>
            <person name="Kruys A."/>
            <person name="Hutchinson M.I."/>
            <person name="Powell A.J."/>
            <person name="Barry K."/>
            <person name="Miller A.N."/>
            <person name="Grigoriev I.V."/>
            <person name="Debuchy R."/>
            <person name="Gladieux P."/>
            <person name="Thoren M.H."/>
            <person name="Johannesson H."/>
        </authorList>
    </citation>
    <scope>NUCLEOTIDE SEQUENCE</scope>
    <source>
        <strain evidence="4">CBS 314.62</strain>
    </source>
</reference>
<keyword evidence="4" id="KW-0808">Transferase</keyword>
<dbReference type="SUPFAM" id="SSF53383">
    <property type="entry name" value="PLP-dependent transferases"/>
    <property type="match status" value="1"/>
</dbReference>
<proteinExistence type="inferred from homology"/>
<dbReference type="PANTHER" id="PTHR43094:SF1">
    <property type="entry name" value="AMINOTRANSFERASE CLASS-III"/>
    <property type="match status" value="1"/>
</dbReference>
<organism evidence="4 5">
    <name type="scientific">Podospora appendiculata</name>
    <dbReference type="NCBI Taxonomy" id="314037"/>
    <lineage>
        <taxon>Eukaryota</taxon>
        <taxon>Fungi</taxon>
        <taxon>Dikarya</taxon>
        <taxon>Ascomycota</taxon>
        <taxon>Pezizomycotina</taxon>
        <taxon>Sordariomycetes</taxon>
        <taxon>Sordariomycetidae</taxon>
        <taxon>Sordariales</taxon>
        <taxon>Podosporaceae</taxon>
        <taxon>Podospora</taxon>
    </lineage>
</organism>
<dbReference type="EMBL" id="JAULSO010000001">
    <property type="protein sequence ID" value="KAK3692798.1"/>
    <property type="molecule type" value="Genomic_DNA"/>
</dbReference>
<dbReference type="Gene3D" id="3.40.640.10">
    <property type="entry name" value="Type I PLP-dependent aspartate aminotransferase-like (Major domain)"/>
    <property type="match status" value="2"/>
</dbReference>
<protein>
    <submittedName>
        <fullName evidence="4">Pyridoxal phosphate-dependent transferase</fullName>
    </submittedName>
</protein>
<dbReference type="GO" id="GO:0005829">
    <property type="term" value="C:cytosol"/>
    <property type="evidence" value="ECO:0007669"/>
    <property type="project" value="TreeGrafter"/>
</dbReference>